<feature type="region of interest" description="Disordered" evidence="2">
    <location>
        <begin position="765"/>
        <end position="792"/>
    </location>
</feature>
<evidence type="ECO:0000256" key="1">
    <source>
        <dbReference type="SAM" id="Coils"/>
    </source>
</evidence>
<gene>
    <name evidence="3" type="ORF">DUNSADRAFT_7267</name>
</gene>
<dbReference type="EMBL" id="MU069701">
    <property type="protein sequence ID" value="KAF5835528.1"/>
    <property type="molecule type" value="Genomic_DNA"/>
</dbReference>
<feature type="region of interest" description="Disordered" evidence="2">
    <location>
        <begin position="669"/>
        <end position="694"/>
    </location>
</feature>
<feature type="coiled-coil region" evidence="1">
    <location>
        <begin position="436"/>
        <end position="463"/>
    </location>
</feature>
<feature type="region of interest" description="Disordered" evidence="2">
    <location>
        <begin position="480"/>
        <end position="646"/>
    </location>
</feature>
<comment type="caution">
    <text evidence="3">The sequence shown here is derived from an EMBL/GenBank/DDBJ whole genome shotgun (WGS) entry which is preliminary data.</text>
</comment>
<evidence type="ECO:0000313" key="3">
    <source>
        <dbReference type="EMBL" id="KAF5835528.1"/>
    </source>
</evidence>
<evidence type="ECO:0000256" key="2">
    <source>
        <dbReference type="SAM" id="MobiDB-lite"/>
    </source>
</evidence>
<sequence>MSINEQVKVRLQTTRGVLLQLNHAKSQQDSKPKNPSAGKGVWISFQLWRALSRQLQSQISEIQEWDKLLVLAQQDAGVTRQQASNLEQALLHQQHATQQQVAGLESKVAQQEATMQEQQTFWNKQRDDLTQQADRALKMLQEREQAAVDNAHLLESLRQAQMAAAQADVRVQEAEQRAAAIQQQSEYFMDKSSDGRADRTVLAHQVRDLSLALSHARAQAEQYRQQQGLQQRPMQELLNDLHRLKVDNERLVGLLSETKAWKRIAKDLSTEGGAHYVPVEEALVHKGGVGSVYTPLKDRPFVLDKVATDPDEDWHWVPKQAVSAALEAINLLTPAMPKEPVLHVLLSLNKIWRQREDKKLAAVTQQHAAELRELHKLYRQRAPYEAVVGNTRLSDLKKQLRLQAAHAQQLAAAAAGSKEEAVEDGKMFLALGLDSINSLNQQVARLQNRNTRLSQKLSSVHKKQPLCPACSSLALLQGPRPSSSPIYPSMPGHSGNPEPTNMTLDPSVLSKNAQRMATTSAAAEPSNEDYHYKSAAPTPGASSEPQSQSQPAGLGKLRAAAAAPVQEASSRHGEPSKPYTAAAALSGSSIPAHSQAQSQSQASGTAPFPRDAQTMPGGPQVASIPLGSSTSYHGPQAPVRQRPPRQEQLLEQWGGSADPWRASVAAHKEPGFSSGVSSRGGGTCDSGASTSSKPDSFGSTFLVGGDQHDEGGTAGVVAHAQGRMFGATAGGPEGGSSAARFNVDGAAVGMDGIAASGGSAVGVGGRSEGQGPMAGSQAEQGRAGLGAAGREVKQGTDAEIAASTGAGNGSSGNNRADSLVRLIQRYEQPVLRFSLWDRDGHLLS</sequence>
<organism evidence="3 4">
    <name type="scientific">Dunaliella salina</name>
    <name type="common">Green alga</name>
    <name type="synonym">Protococcus salinus</name>
    <dbReference type="NCBI Taxonomy" id="3046"/>
    <lineage>
        <taxon>Eukaryota</taxon>
        <taxon>Viridiplantae</taxon>
        <taxon>Chlorophyta</taxon>
        <taxon>core chlorophytes</taxon>
        <taxon>Chlorophyceae</taxon>
        <taxon>CS clade</taxon>
        <taxon>Chlamydomonadales</taxon>
        <taxon>Dunaliellaceae</taxon>
        <taxon>Dunaliella</taxon>
    </lineage>
</organism>
<accession>A0ABQ7GLU3</accession>
<feature type="compositionally biased region" description="Polar residues" evidence="2">
    <location>
        <begin position="497"/>
        <end position="521"/>
    </location>
</feature>
<keyword evidence="1" id="KW-0175">Coiled coil</keyword>
<protein>
    <submittedName>
        <fullName evidence="3">Uncharacterized protein</fullName>
    </submittedName>
</protein>
<dbReference type="Proteomes" id="UP000815325">
    <property type="component" value="Unassembled WGS sequence"/>
</dbReference>
<feature type="compositionally biased region" description="Low complexity" evidence="2">
    <location>
        <begin position="539"/>
        <end position="563"/>
    </location>
</feature>
<evidence type="ECO:0000313" key="4">
    <source>
        <dbReference type="Proteomes" id="UP000815325"/>
    </source>
</evidence>
<proteinExistence type="predicted"/>
<reference evidence="3" key="1">
    <citation type="submission" date="2017-08" db="EMBL/GenBank/DDBJ databases">
        <authorList>
            <person name="Polle J.E."/>
            <person name="Barry K."/>
            <person name="Cushman J."/>
            <person name="Schmutz J."/>
            <person name="Tran D."/>
            <person name="Hathwaick L.T."/>
            <person name="Yim W.C."/>
            <person name="Jenkins J."/>
            <person name="Mckie-Krisberg Z.M."/>
            <person name="Prochnik S."/>
            <person name="Lindquist E."/>
            <person name="Dockter R.B."/>
            <person name="Adam C."/>
            <person name="Molina H."/>
            <person name="Bunkerborg J."/>
            <person name="Jin E."/>
            <person name="Buchheim M."/>
            <person name="Magnuson J."/>
        </authorList>
    </citation>
    <scope>NUCLEOTIDE SEQUENCE</scope>
    <source>
        <strain evidence="3">CCAP 19/18</strain>
    </source>
</reference>
<feature type="compositionally biased region" description="Low complexity" evidence="2">
    <location>
        <begin position="594"/>
        <end position="603"/>
    </location>
</feature>
<keyword evidence="4" id="KW-1185">Reference proteome</keyword>
<name>A0ABQ7GLU3_DUNSA</name>
<feature type="coiled-coil region" evidence="1">
    <location>
        <begin position="126"/>
        <end position="226"/>
    </location>
</feature>